<feature type="region of interest" description="Disordered" evidence="1">
    <location>
        <begin position="216"/>
        <end position="238"/>
    </location>
</feature>
<dbReference type="InterPro" id="IPR049304">
    <property type="entry name" value="Gly_rich_dom"/>
</dbReference>
<dbReference type="Pfam" id="PF21722">
    <property type="entry name" value="Gly_rich_2"/>
    <property type="match status" value="1"/>
</dbReference>
<dbReference type="KEGG" id="vg:29064925"/>
<proteinExistence type="predicted"/>
<dbReference type="Proteomes" id="UP000201689">
    <property type="component" value="Segment"/>
</dbReference>
<dbReference type="EMBL" id="KX231828">
    <property type="protein sequence ID" value="ANN86126.1"/>
    <property type="molecule type" value="Genomic_DNA"/>
</dbReference>
<accession>A0A193GYN3</accession>
<reference evidence="3 4" key="1">
    <citation type="submission" date="2016-05" db="EMBL/GenBank/DDBJ databases">
        <authorList>
            <person name="Lavstsen T."/>
            <person name="Jespersen J.S."/>
        </authorList>
    </citation>
    <scope>NUCLEOTIDE SEQUENCE [LARGE SCALE GENOMIC DNA]</scope>
</reference>
<name>A0A193GYN3_9CAUD</name>
<protein>
    <recommendedName>
        <fullName evidence="2">Glycine-rich domain-containing protein</fullName>
    </recommendedName>
</protein>
<evidence type="ECO:0000313" key="4">
    <source>
        <dbReference type="Proteomes" id="UP000201689"/>
    </source>
</evidence>
<evidence type="ECO:0000256" key="1">
    <source>
        <dbReference type="SAM" id="MobiDB-lite"/>
    </source>
</evidence>
<dbReference type="GeneID" id="29064925"/>
<evidence type="ECO:0000259" key="2">
    <source>
        <dbReference type="Pfam" id="PF21722"/>
    </source>
</evidence>
<dbReference type="RefSeq" id="YP_009284282.1">
    <property type="nucleotide sequence ID" value="NC_031048.1"/>
</dbReference>
<sequence>MSRVLDLIRALKADPTTNIVTATVSPVNHPDTKQMVTGEAAKGRLIGVRVFSTPGVSTYTPTPGTKAVLVEVQGGGGGGGGTGTTGSGSFAAGGSGGAGGGYAASYLTSGFSNIGVTVGAGGGVAANSAGATGGTSAFGALINCAGGAGGTLGTSVSTTNGMLAIGGATGGTATGGNIINEQGGHGMCAFVNTSPLSGSGGSSHFGSGAYYASGTSGGRPATNPGSGGSGACSLQSNPSGITGGNGAPGIVIIWEYA</sequence>
<keyword evidence="4" id="KW-1185">Reference proteome</keyword>
<gene>
    <name evidence="3" type="ORF">BI096_gp18</name>
</gene>
<reference evidence="3 4" key="2">
    <citation type="submission" date="2016-07" db="EMBL/GenBank/DDBJ databases">
        <title>Whole genome sequeicing and characterization of Enterobacter phage Arya isolated from the termite gut.</title>
        <authorList>
            <person name="Tikhe C."/>
            <person name="Husseneder C."/>
        </authorList>
    </citation>
    <scope>NUCLEOTIDE SEQUENCE [LARGE SCALE GENOMIC DNA]</scope>
</reference>
<evidence type="ECO:0000313" key="3">
    <source>
        <dbReference type="EMBL" id="ANN86126.1"/>
    </source>
</evidence>
<organism evidence="3 4">
    <name type="scientific">Enterobacter phage Arya</name>
    <dbReference type="NCBI Taxonomy" id="1864622"/>
    <lineage>
        <taxon>Viruses</taxon>
        <taxon>Duplodnaviria</taxon>
        <taxon>Heunggongvirae</taxon>
        <taxon>Uroviricota</taxon>
        <taxon>Caudoviricetes</taxon>
        <taxon>Iiscvirinae</taxon>
        <taxon>Aryavirus</taxon>
        <taxon>Aryavirus arya</taxon>
    </lineage>
</organism>
<feature type="domain" description="Glycine-rich" evidence="2">
    <location>
        <begin position="54"/>
        <end position="253"/>
    </location>
</feature>